<dbReference type="NCBIfam" id="TIGR03590">
    <property type="entry name" value="PseG"/>
    <property type="match status" value="1"/>
</dbReference>
<name>A0ABT8T945_9BACT</name>
<dbReference type="InterPro" id="IPR020023">
    <property type="entry name" value="PseG"/>
</dbReference>
<dbReference type="Gene3D" id="3.40.50.2000">
    <property type="entry name" value="Glycogen Phosphorylase B"/>
    <property type="match status" value="1"/>
</dbReference>
<proteinExistence type="predicted"/>
<gene>
    <name evidence="2" type="primary">pseG</name>
    <name evidence="2" type="ORF">Q2362_06290</name>
</gene>
<accession>A0ABT8T945</accession>
<dbReference type="Proteomes" id="UP001171111">
    <property type="component" value="Unassembled WGS sequence"/>
</dbReference>
<dbReference type="InterPro" id="IPR007235">
    <property type="entry name" value="Glyco_trans_28_C"/>
</dbReference>
<dbReference type="RefSeq" id="WP_302244502.1">
    <property type="nucleotide sequence ID" value="NZ_JAULJQ010000007.1"/>
</dbReference>
<protein>
    <submittedName>
        <fullName evidence="2">UDP-2,4-diacetamido-2,4, 6-trideoxy-beta-L-altropyranose hydrolase</fullName>
        <ecNumber evidence="2">3.6.1.57</ecNumber>
    </submittedName>
</protein>
<evidence type="ECO:0000313" key="3">
    <source>
        <dbReference type="Proteomes" id="UP001171111"/>
    </source>
</evidence>
<dbReference type="PANTHER" id="PTHR21015:SF22">
    <property type="entry name" value="GLYCOSYLTRANSFERASE"/>
    <property type="match status" value="1"/>
</dbReference>
<reference evidence="2 3" key="1">
    <citation type="submission" date="2023-06" db="EMBL/GenBank/DDBJ databases">
        <title>Campylobacter magnum sp. nov., isolated from cecal contents of domestic pigs (Sus scrofa domesticus).</title>
        <authorList>
            <person name="Papic B."/>
            <person name="Gruntar I."/>
        </authorList>
    </citation>
    <scope>NUCLEOTIDE SEQUENCE [LARGE SCALE GENOMIC DNA]</scope>
    <source>
        <strain evidence="3">34484-21</strain>
    </source>
</reference>
<dbReference type="Pfam" id="PF04101">
    <property type="entry name" value="Glyco_tran_28_C"/>
    <property type="match status" value="1"/>
</dbReference>
<keyword evidence="3" id="KW-1185">Reference proteome</keyword>
<dbReference type="Gene3D" id="3.40.50.11190">
    <property type="match status" value="1"/>
</dbReference>
<dbReference type="PANTHER" id="PTHR21015">
    <property type="entry name" value="UDP-N-ACETYLGLUCOSAMINE--N-ACETYLMURAMYL-(PENTAPEPTIDE) PYROPHOSPHORYL-UNDECAPRENOL N-ACETYLGLUCOSAMINE TRANSFERASE 1"/>
    <property type="match status" value="1"/>
</dbReference>
<dbReference type="SUPFAM" id="SSF53756">
    <property type="entry name" value="UDP-Glycosyltransferase/glycogen phosphorylase"/>
    <property type="match status" value="1"/>
</dbReference>
<evidence type="ECO:0000259" key="1">
    <source>
        <dbReference type="Pfam" id="PF04101"/>
    </source>
</evidence>
<feature type="domain" description="Glycosyl transferase family 28 C-terminal" evidence="1">
    <location>
        <begin position="194"/>
        <end position="312"/>
    </location>
</feature>
<dbReference type="EMBL" id="JAULJQ010000007">
    <property type="protein sequence ID" value="MDO2409704.1"/>
    <property type="molecule type" value="Genomic_DNA"/>
</dbReference>
<dbReference type="GO" id="GO:0016787">
    <property type="term" value="F:hydrolase activity"/>
    <property type="evidence" value="ECO:0007669"/>
    <property type="project" value="UniProtKB-KW"/>
</dbReference>
<dbReference type="EC" id="3.6.1.57" evidence="2"/>
<keyword evidence="2" id="KW-0378">Hydrolase</keyword>
<organism evidence="2 3">
    <name type="scientific">Campylobacter magnus</name>
    <dbReference type="NCBI Taxonomy" id="3026462"/>
    <lineage>
        <taxon>Bacteria</taxon>
        <taxon>Pseudomonadati</taxon>
        <taxon>Campylobacterota</taxon>
        <taxon>Epsilonproteobacteria</taxon>
        <taxon>Campylobacterales</taxon>
        <taxon>Campylobacteraceae</taxon>
        <taxon>Campylobacter</taxon>
    </lineage>
</organism>
<sequence length="340" mass="37688">MNVLIRADGNEKIGSGHIMRTKSIAAELKRLGAKVLYALADERGKKLINNEFQSVVLSSNYECLDDEINALSSVIKEQKIKLILLDSYFVTPKYFKELKKLAKVAYIDDLDAFAYECEALINYGAFFDKNEYKARQNLAKKYFLGSEFAPLRAEFRNTQKSSKNTQKKQVLLTTGNTDLLGIMPRLLEAFLGDESLKNLEFLAISGAFNEHENKLLTLSAKHKNIKVLKNPENMAQIMSEADFVLSAGGSTLYELASLAKAVICFSIAANQNNIKSWAEAGAMLYAGDAKADSHSVVARSVNLLKSLLNDENLAKTLGQKVHFFVDGKGAIRLAKELLSL</sequence>
<evidence type="ECO:0000313" key="2">
    <source>
        <dbReference type="EMBL" id="MDO2409704.1"/>
    </source>
</evidence>
<comment type="caution">
    <text evidence="2">The sequence shown here is derived from an EMBL/GenBank/DDBJ whole genome shotgun (WGS) entry which is preliminary data.</text>
</comment>